<accession>A0A0D6PIW4</accession>
<feature type="domain" description="Major facilitator superfamily (MFS) profile" evidence="11">
    <location>
        <begin position="5"/>
        <end position="427"/>
    </location>
</feature>
<dbReference type="RefSeq" id="WP_048879719.1">
    <property type="nucleotide sequence ID" value="NZ_BANC01000088.1"/>
</dbReference>
<evidence type="ECO:0000256" key="2">
    <source>
        <dbReference type="ARBA" id="ARBA00010992"/>
    </source>
</evidence>
<dbReference type="GO" id="GO:0022857">
    <property type="term" value="F:transmembrane transporter activity"/>
    <property type="evidence" value="ECO:0007669"/>
    <property type="project" value="InterPro"/>
</dbReference>
<dbReference type="PANTHER" id="PTHR48020">
    <property type="entry name" value="PROTON MYO-INOSITOL COTRANSPORTER"/>
    <property type="match status" value="1"/>
</dbReference>
<dbReference type="InterPro" id="IPR020846">
    <property type="entry name" value="MFS_dom"/>
</dbReference>
<name>A0A0D6PIW4_9PROT</name>
<proteinExistence type="inferred from homology"/>
<reference evidence="12 13" key="1">
    <citation type="submission" date="2012-11" db="EMBL/GenBank/DDBJ databases">
        <title>Whole genome sequence of Acidocella aminolytica 101 = DSM 11237.</title>
        <authorList>
            <person name="Azuma Y."/>
            <person name="Higashiura N."/>
            <person name="Hirakawa H."/>
            <person name="Matsushita K."/>
        </authorList>
    </citation>
    <scope>NUCLEOTIDE SEQUENCE [LARGE SCALE GENOMIC DNA]</scope>
    <source>
        <strain evidence="13">101 / DSM 11237</strain>
    </source>
</reference>
<sequence>MLYFLVAIAAIAGLLFGYDEGIIGVARPLLVKDYPLSQFVDGFMSAAVPLGALAGAIIAGRLTERFGRRRVLMGAAALFAIGALAAAAIGAIWQLVLARLVLGLAIGVAAVTAPLYIAETAPLSIRGALVSTYQLAITFGIVASYLMGIAITGDGTWRSMFGLGCVPGLLFLLGLIFLPESPRWLMMHRGRTEAAASLRRLRKAGAAIEAELDEIEAAVRSSAKASTHVSDLMTPYVKPALIVGMGLFFLQQLSGINAVIYYAPVIFEHAGFGNAQTQVLATIGIGMVNFLTTILAMLLIDRWGRRPLLVFGFLGTAISLLLIAVAVLVPGLLPEWMVIVCLAAYIASFAISLGPLPFVVMSEIFPLRVRGIGMGMASVSNWGFNFVVVFAFPLLLESIGLAGTFILFAVVCLAGVAFTLVRVPETNGISLEQIEAHLQTSRPLVELSARPRGETV</sequence>
<keyword evidence="7 10" id="KW-1133">Transmembrane helix</keyword>
<evidence type="ECO:0000313" key="12">
    <source>
        <dbReference type="EMBL" id="GAN81326.1"/>
    </source>
</evidence>
<dbReference type="EMBL" id="BANC01000088">
    <property type="protein sequence ID" value="GAN81326.1"/>
    <property type="molecule type" value="Genomic_DNA"/>
</dbReference>
<dbReference type="InterPro" id="IPR005828">
    <property type="entry name" value="MFS_sugar_transport-like"/>
</dbReference>
<dbReference type="Pfam" id="PF00083">
    <property type="entry name" value="Sugar_tr"/>
    <property type="match status" value="1"/>
</dbReference>
<comment type="similarity">
    <text evidence="2 9">Belongs to the major facilitator superfamily. Sugar transporter (TC 2.A.1.1) family.</text>
</comment>
<dbReference type="InterPro" id="IPR005829">
    <property type="entry name" value="Sugar_transporter_CS"/>
</dbReference>
<evidence type="ECO:0000256" key="6">
    <source>
        <dbReference type="ARBA" id="ARBA00022692"/>
    </source>
</evidence>
<evidence type="ECO:0000256" key="4">
    <source>
        <dbReference type="ARBA" id="ARBA00022475"/>
    </source>
</evidence>
<keyword evidence="3 9" id="KW-0813">Transport</keyword>
<feature type="transmembrane region" description="Helical" evidence="10">
    <location>
        <begin position="71"/>
        <end position="93"/>
    </location>
</feature>
<evidence type="ECO:0000256" key="5">
    <source>
        <dbReference type="ARBA" id="ARBA00022597"/>
    </source>
</evidence>
<dbReference type="PRINTS" id="PR00171">
    <property type="entry name" value="SUGRTRNSPORT"/>
</dbReference>
<evidence type="ECO:0000256" key="8">
    <source>
        <dbReference type="ARBA" id="ARBA00023136"/>
    </source>
</evidence>
<keyword evidence="6 10" id="KW-0812">Transmembrane</keyword>
<dbReference type="Gene3D" id="1.20.1250.20">
    <property type="entry name" value="MFS general substrate transporter like domains"/>
    <property type="match status" value="1"/>
</dbReference>
<evidence type="ECO:0000256" key="7">
    <source>
        <dbReference type="ARBA" id="ARBA00022989"/>
    </source>
</evidence>
<protein>
    <submittedName>
        <fullName evidence="12">Major facilitator superfamily sugar transporter</fullName>
    </submittedName>
</protein>
<keyword evidence="13" id="KW-1185">Reference proteome</keyword>
<feature type="transmembrane region" description="Helical" evidence="10">
    <location>
        <begin position="279"/>
        <end position="300"/>
    </location>
</feature>
<keyword evidence="8 10" id="KW-0472">Membrane</keyword>
<dbReference type="PROSITE" id="PS50850">
    <property type="entry name" value="MFS"/>
    <property type="match status" value="1"/>
</dbReference>
<evidence type="ECO:0000256" key="3">
    <source>
        <dbReference type="ARBA" id="ARBA00022448"/>
    </source>
</evidence>
<dbReference type="InterPro" id="IPR003663">
    <property type="entry name" value="Sugar/inositol_transpt"/>
</dbReference>
<feature type="transmembrane region" description="Helical" evidence="10">
    <location>
        <begin position="307"/>
        <end position="330"/>
    </location>
</feature>
<dbReference type="GO" id="GO:0005886">
    <property type="term" value="C:plasma membrane"/>
    <property type="evidence" value="ECO:0007669"/>
    <property type="project" value="UniProtKB-SubCell"/>
</dbReference>
<dbReference type="PANTHER" id="PTHR48020:SF12">
    <property type="entry name" value="PROTON MYO-INOSITOL COTRANSPORTER"/>
    <property type="match status" value="1"/>
</dbReference>
<evidence type="ECO:0000313" key="13">
    <source>
        <dbReference type="Proteomes" id="UP000032668"/>
    </source>
</evidence>
<dbReference type="OrthoDB" id="9784658at2"/>
<gene>
    <name evidence="12" type="ORF">Aam_090_004</name>
</gene>
<organism evidence="12 13">
    <name type="scientific">Acidocella aminolytica 101 = DSM 11237</name>
    <dbReference type="NCBI Taxonomy" id="1120923"/>
    <lineage>
        <taxon>Bacteria</taxon>
        <taxon>Pseudomonadati</taxon>
        <taxon>Pseudomonadota</taxon>
        <taxon>Alphaproteobacteria</taxon>
        <taxon>Acetobacterales</taxon>
        <taxon>Acidocellaceae</taxon>
        <taxon>Acidocella</taxon>
    </lineage>
</organism>
<evidence type="ECO:0000256" key="10">
    <source>
        <dbReference type="SAM" id="Phobius"/>
    </source>
</evidence>
<keyword evidence="4" id="KW-1003">Cell membrane</keyword>
<dbReference type="PROSITE" id="PS00216">
    <property type="entry name" value="SUGAR_TRANSPORT_1"/>
    <property type="match status" value="1"/>
</dbReference>
<evidence type="ECO:0000256" key="1">
    <source>
        <dbReference type="ARBA" id="ARBA00004651"/>
    </source>
</evidence>
<dbReference type="FunFam" id="1.20.1250.20:FF:000218">
    <property type="entry name" value="facilitated trehalose transporter Tret1"/>
    <property type="match status" value="1"/>
</dbReference>
<keyword evidence="5 12" id="KW-0762">Sugar transport</keyword>
<feature type="transmembrane region" description="Helical" evidence="10">
    <location>
        <begin position="99"/>
        <end position="118"/>
    </location>
</feature>
<feature type="transmembrane region" description="Helical" evidence="10">
    <location>
        <begin position="401"/>
        <end position="421"/>
    </location>
</feature>
<feature type="transmembrane region" description="Helical" evidence="10">
    <location>
        <begin position="240"/>
        <end position="267"/>
    </location>
</feature>
<feature type="transmembrane region" description="Helical" evidence="10">
    <location>
        <begin position="372"/>
        <end position="395"/>
    </location>
</feature>
<dbReference type="InterPro" id="IPR050814">
    <property type="entry name" value="Myo-inositol_Transporter"/>
</dbReference>
<feature type="transmembrane region" description="Helical" evidence="10">
    <location>
        <begin position="37"/>
        <end position="59"/>
    </location>
</feature>
<feature type="transmembrane region" description="Helical" evidence="10">
    <location>
        <begin position="130"/>
        <end position="151"/>
    </location>
</feature>
<dbReference type="InterPro" id="IPR036259">
    <property type="entry name" value="MFS_trans_sf"/>
</dbReference>
<comment type="caution">
    <text evidence="12">The sequence shown here is derived from an EMBL/GenBank/DDBJ whole genome shotgun (WGS) entry which is preliminary data.</text>
</comment>
<dbReference type="SUPFAM" id="SSF103473">
    <property type="entry name" value="MFS general substrate transporter"/>
    <property type="match status" value="1"/>
</dbReference>
<dbReference type="STRING" id="1120923.SAMN02746095_03473"/>
<dbReference type="Proteomes" id="UP000032668">
    <property type="component" value="Unassembled WGS sequence"/>
</dbReference>
<comment type="subcellular location">
    <subcellularLocation>
        <location evidence="1">Cell membrane</location>
        <topology evidence="1">Multi-pass membrane protein</topology>
    </subcellularLocation>
</comment>
<dbReference type="NCBIfam" id="TIGR00879">
    <property type="entry name" value="SP"/>
    <property type="match status" value="1"/>
</dbReference>
<feature type="transmembrane region" description="Helical" evidence="10">
    <location>
        <begin position="336"/>
        <end position="360"/>
    </location>
</feature>
<evidence type="ECO:0000256" key="9">
    <source>
        <dbReference type="RuleBase" id="RU003346"/>
    </source>
</evidence>
<evidence type="ECO:0000259" key="11">
    <source>
        <dbReference type="PROSITE" id="PS50850"/>
    </source>
</evidence>
<dbReference type="PROSITE" id="PS00217">
    <property type="entry name" value="SUGAR_TRANSPORT_2"/>
    <property type="match status" value="1"/>
</dbReference>
<feature type="transmembrane region" description="Helical" evidence="10">
    <location>
        <begin position="157"/>
        <end position="178"/>
    </location>
</feature>
<dbReference type="AlphaFoldDB" id="A0A0D6PIW4"/>